<dbReference type="InterPro" id="IPR008949">
    <property type="entry name" value="Isoprenoid_synthase_dom_sf"/>
</dbReference>
<dbReference type="OrthoDB" id="9814909at2"/>
<proteinExistence type="predicted"/>
<organism evidence="1 2">
    <name type="scientific">Caulobacter mirabilis</name>
    <dbReference type="NCBI Taxonomy" id="69666"/>
    <lineage>
        <taxon>Bacteria</taxon>
        <taxon>Pseudomonadati</taxon>
        <taxon>Pseudomonadota</taxon>
        <taxon>Alphaproteobacteria</taxon>
        <taxon>Caulobacterales</taxon>
        <taxon>Caulobacteraceae</taxon>
        <taxon>Caulobacter</taxon>
    </lineage>
</organism>
<dbReference type="Pfam" id="PF00494">
    <property type="entry name" value="SQS_PSY"/>
    <property type="match status" value="1"/>
</dbReference>
<protein>
    <submittedName>
        <fullName evidence="1">Phytoene synthase</fullName>
    </submittedName>
</protein>
<dbReference type="Proteomes" id="UP000228945">
    <property type="component" value="Chromosome"/>
</dbReference>
<dbReference type="EMBL" id="CP024201">
    <property type="protein sequence ID" value="ATQ42477.1"/>
    <property type="molecule type" value="Genomic_DNA"/>
</dbReference>
<gene>
    <name evidence="1" type="ORF">CSW64_08640</name>
</gene>
<evidence type="ECO:0000313" key="2">
    <source>
        <dbReference type="Proteomes" id="UP000228945"/>
    </source>
</evidence>
<dbReference type="AlphaFoldDB" id="A0A2D2AX03"/>
<accession>A0A2D2AX03</accession>
<dbReference type="SUPFAM" id="SSF48576">
    <property type="entry name" value="Terpenoid synthases"/>
    <property type="match status" value="1"/>
</dbReference>
<reference evidence="1 2" key="1">
    <citation type="submission" date="2017-10" db="EMBL/GenBank/DDBJ databases">
        <title>Genome sequence of Caulobacter mirabilis FWC38.</title>
        <authorList>
            <person name="Fiebig A."/>
            <person name="Crosson S."/>
        </authorList>
    </citation>
    <scope>NUCLEOTIDE SEQUENCE [LARGE SCALE GENOMIC DNA]</scope>
    <source>
        <strain evidence="1 2">FWC 38</strain>
    </source>
</reference>
<dbReference type="Gene3D" id="1.10.600.10">
    <property type="entry name" value="Farnesyl Diphosphate Synthase"/>
    <property type="match status" value="1"/>
</dbReference>
<dbReference type="KEGG" id="cmb:CSW64_08640"/>
<dbReference type="InterPro" id="IPR002060">
    <property type="entry name" value="Squ/phyt_synthse"/>
</dbReference>
<dbReference type="RefSeq" id="WP_099621734.1">
    <property type="nucleotide sequence ID" value="NZ_CP024201.1"/>
</dbReference>
<keyword evidence="2" id="KW-1185">Reference proteome</keyword>
<name>A0A2D2AX03_9CAUL</name>
<evidence type="ECO:0000313" key="1">
    <source>
        <dbReference type="EMBL" id="ATQ42477.1"/>
    </source>
</evidence>
<sequence>MADDLDTTVRDHAPDRWLSSRFVDDLAARADLIALYALDHELTRIPSVAKDPLMGEIRMTWWIEGLEEIAAGKPPREHPVLKAVAASALPAEALAALAEARLGDLDGPKEGEALLKHVDATEGLIMALAARRLSPEAIANQVVSAARAYGLGKLDGQVALAALKDSAAELKTLPVAAFPAVAHATLAGRYARSKNPGALEKRARVLLAVLRGRI</sequence>